<dbReference type="PANTHER" id="PTHR36436">
    <property type="entry name" value="SLL5081 PROTEIN"/>
    <property type="match status" value="1"/>
</dbReference>
<dbReference type="PANTHER" id="PTHR36436:SF6">
    <property type="entry name" value="SLL5081 PROTEIN"/>
    <property type="match status" value="1"/>
</dbReference>
<dbReference type="InterPro" id="IPR015315">
    <property type="entry name" value="DUF1963"/>
</dbReference>
<organism evidence="1 2">
    <name type="scientific">Corynebacterium efficiens (strain DSM 44549 / YS-314 / AJ 12310 / JCM 11189 / NBRC 100395)</name>
    <dbReference type="NCBI Taxonomy" id="196164"/>
    <lineage>
        <taxon>Bacteria</taxon>
        <taxon>Bacillati</taxon>
        <taxon>Actinomycetota</taxon>
        <taxon>Actinomycetes</taxon>
        <taxon>Mycobacteriales</taxon>
        <taxon>Corynebacteriaceae</taxon>
        <taxon>Corynebacterium</taxon>
    </lineage>
</organism>
<dbReference type="KEGG" id="cef:CE1086"/>
<name>Q8FQN3_COREF</name>
<evidence type="ECO:0008006" key="3">
    <source>
        <dbReference type="Google" id="ProtNLM"/>
    </source>
</evidence>
<accession>C8NN02</accession>
<dbReference type="HOGENOM" id="CLU_056726_1_0_11"/>
<dbReference type="STRING" id="196164.gene:10741494"/>
<evidence type="ECO:0000313" key="1">
    <source>
        <dbReference type="EMBL" id="BAC17896.1"/>
    </source>
</evidence>
<evidence type="ECO:0000313" key="2">
    <source>
        <dbReference type="Proteomes" id="UP000001409"/>
    </source>
</evidence>
<dbReference type="AlphaFoldDB" id="Q8FQN3"/>
<dbReference type="SUPFAM" id="SSF103032">
    <property type="entry name" value="Hypothetical protein YwqG"/>
    <property type="match status" value="1"/>
</dbReference>
<dbReference type="Gene3D" id="2.30.320.10">
    <property type="entry name" value="YwqG-like"/>
    <property type="match status" value="1"/>
</dbReference>
<accession>Q8FQN3</accession>
<proteinExistence type="predicted"/>
<dbReference type="Proteomes" id="UP000001409">
    <property type="component" value="Chromosome"/>
</dbReference>
<dbReference type="InterPro" id="IPR035948">
    <property type="entry name" value="YwqG-like_sf"/>
</dbReference>
<reference evidence="1 2" key="1">
    <citation type="journal article" date="2003" name="Genome Res.">
        <title>Comparative complete genome sequence analysis of the amino acid replacements responsible for the thermostability of Corynebacterium efficiens.</title>
        <authorList>
            <person name="Nishio Y."/>
            <person name="Nakamura Y."/>
            <person name="Kawarabayasi Y."/>
            <person name="Usuda Y."/>
            <person name="Kimura E."/>
            <person name="Sugimoto S."/>
            <person name="Matsui K."/>
            <person name="Yamagishi A."/>
            <person name="Kikuchi H."/>
            <person name="Ikeo K."/>
            <person name="Gojobori T."/>
        </authorList>
    </citation>
    <scope>NUCLEOTIDE SEQUENCE [LARGE SCALE GENOMIC DNA]</scope>
    <source>
        <strain evidence="2">DSM 44549 / YS-314 / AJ 12310 / JCM 11189 / NBRC 100395</strain>
    </source>
</reference>
<dbReference type="Pfam" id="PF09234">
    <property type="entry name" value="DUF1963"/>
    <property type="match status" value="1"/>
</dbReference>
<dbReference type="RefSeq" id="WP_006769955.1">
    <property type="nucleotide sequence ID" value="NZ_GG700688.1"/>
</dbReference>
<protein>
    <recommendedName>
        <fullName evidence="3">DUF1963 domain-containing protein</fullName>
    </recommendedName>
</protein>
<dbReference type="EMBL" id="BA000035">
    <property type="protein sequence ID" value="BAC17896.1"/>
    <property type="molecule type" value="Genomic_DNA"/>
</dbReference>
<sequence>MLFFFYDAEAFGWGFEPEDRHGQRVFFFDGPMEELTPTPAPTGIDVYEPRSLTFVAATELPDVTSDLVDPDLDDDEYDTYLDLVENHELSLDTKLLGHSNNVQEGMELTCELASRGISAGTSESRRDVGAEVREGARHWRLLLQVDSDDHTGMTWGANEGCLYFWIREDDLAHGRFERSWQTLQT</sequence>
<keyword evidence="2" id="KW-1185">Reference proteome</keyword>
<dbReference type="eggNOG" id="COG3878">
    <property type="taxonomic scope" value="Bacteria"/>
</dbReference>
<dbReference type="OrthoDB" id="4775619at2"/>